<keyword evidence="2" id="KW-1185">Reference proteome</keyword>
<accession>A0A812MDC4</accession>
<organism evidence="1 2">
    <name type="scientific">Symbiodinium necroappetens</name>
    <dbReference type="NCBI Taxonomy" id="1628268"/>
    <lineage>
        <taxon>Eukaryota</taxon>
        <taxon>Sar</taxon>
        <taxon>Alveolata</taxon>
        <taxon>Dinophyceae</taxon>
        <taxon>Suessiales</taxon>
        <taxon>Symbiodiniaceae</taxon>
        <taxon>Symbiodinium</taxon>
    </lineage>
</organism>
<reference evidence="1" key="1">
    <citation type="submission" date="2021-02" db="EMBL/GenBank/DDBJ databases">
        <authorList>
            <person name="Dougan E. K."/>
            <person name="Rhodes N."/>
            <person name="Thang M."/>
            <person name="Chan C."/>
        </authorList>
    </citation>
    <scope>NUCLEOTIDE SEQUENCE</scope>
</reference>
<comment type="caution">
    <text evidence="1">The sequence shown here is derived from an EMBL/GenBank/DDBJ whole genome shotgun (WGS) entry which is preliminary data.</text>
</comment>
<dbReference type="EMBL" id="CAJNJA010010620">
    <property type="protein sequence ID" value="CAE7260061.1"/>
    <property type="molecule type" value="Genomic_DNA"/>
</dbReference>
<name>A0A812MDC4_9DINO</name>
<feature type="non-terminal residue" evidence="1">
    <location>
        <position position="1"/>
    </location>
</feature>
<dbReference type="OrthoDB" id="426133at2759"/>
<proteinExistence type="predicted"/>
<gene>
    <name evidence="1" type="ORF">SNEC2469_LOCUS5909</name>
</gene>
<protein>
    <submittedName>
        <fullName evidence="1">Uncharacterized protein</fullName>
    </submittedName>
</protein>
<evidence type="ECO:0000313" key="1">
    <source>
        <dbReference type="EMBL" id="CAE7260061.1"/>
    </source>
</evidence>
<evidence type="ECO:0000313" key="2">
    <source>
        <dbReference type="Proteomes" id="UP000601435"/>
    </source>
</evidence>
<dbReference type="Proteomes" id="UP000601435">
    <property type="component" value="Unassembled WGS sequence"/>
</dbReference>
<sequence length="107" mass="10583">QSPFCTSSAANCRSCGGELCTGGGGSPSTTPTVPTTLSSTIAATTTSEGTTSAGPAPGDAECCYPDCADSQRVCNTEEQSPFCTSSAANCRSCGGELCTGGRRDILP</sequence>
<dbReference type="AlphaFoldDB" id="A0A812MDC4"/>